<organism evidence="4 5">
    <name type="scientific">Musa troglodytarum</name>
    <name type="common">fe'i banana</name>
    <dbReference type="NCBI Taxonomy" id="320322"/>
    <lineage>
        <taxon>Eukaryota</taxon>
        <taxon>Viridiplantae</taxon>
        <taxon>Streptophyta</taxon>
        <taxon>Embryophyta</taxon>
        <taxon>Tracheophyta</taxon>
        <taxon>Spermatophyta</taxon>
        <taxon>Magnoliopsida</taxon>
        <taxon>Liliopsida</taxon>
        <taxon>Zingiberales</taxon>
        <taxon>Musaceae</taxon>
        <taxon>Musa</taxon>
    </lineage>
</organism>
<dbReference type="GO" id="GO:0016614">
    <property type="term" value="F:oxidoreductase activity, acting on CH-OH group of donors"/>
    <property type="evidence" value="ECO:0007669"/>
    <property type="project" value="UniProtKB-ARBA"/>
</dbReference>
<evidence type="ECO:0000313" key="5">
    <source>
        <dbReference type="Proteomes" id="UP001055439"/>
    </source>
</evidence>
<gene>
    <name evidence="4" type="ORF">MUK42_17370</name>
</gene>
<evidence type="ECO:0000256" key="2">
    <source>
        <dbReference type="ARBA" id="ARBA00023002"/>
    </source>
</evidence>
<dbReference type="InterPro" id="IPR020904">
    <property type="entry name" value="Sc_DH/Rdtase_CS"/>
</dbReference>
<feature type="region of interest" description="Disordered" evidence="3">
    <location>
        <begin position="1"/>
        <end position="64"/>
    </location>
</feature>
<dbReference type="PROSITE" id="PS00061">
    <property type="entry name" value="ADH_SHORT"/>
    <property type="match status" value="1"/>
</dbReference>
<dbReference type="SUPFAM" id="SSF51735">
    <property type="entry name" value="NAD(P)-binding Rossmann-fold domains"/>
    <property type="match status" value="1"/>
</dbReference>
<sequence length="319" mass="32881">MAALTKPNATASLLENGHGSEHDGVMASRPSISIASRPTHEVSRPPHGIGAAGSFASRARPPTDSLPLQGRVAIVTGGSGGIGSAVTTHLASLGAKVVIGYIGDPTPANHLVSEINSACTEPGRRAVAVESDVTDEAQVKLLFDRAQLAFGPLIHIVVAAAGVQDPNYPPLATTTLAQWECVFGTNAKGTFLCCREAANRVVRGGGGRIITMSSSTVGSLRPGYSTYSASKGAIEVMTRVLAKELKGTGITVNGVAPGPIVTALFYRGKSEERIKAIVEESPLGRLGQPEDVAPVVGFLASDAGEWINGQIIRINGGYV</sequence>
<dbReference type="Pfam" id="PF13561">
    <property type="entry name" value="adh_short_C2"/>
    <property type="match status" value="1"/>
</dbReference>
<evidence type="ECO:0000313" key="4">
    <source>
        <dbReference type="EMBL" id="URE29537.1"/>
    </source>
</evidence>
<proteinExistence type="inferred from homology"/>
<dbReference type="PRINTS" id="PR00081">
    <property type="entry name" value="GDHRDH"/>
</dbReference>
<accession>A0A9E7HG44</accession>
<dbReference type="Gene3D" id="3.40.50.720">
    <property type="entry name" value="NAD(P)-binding Rossmann-like Domain"/>
    <property type="match status" value="1"/>
</dbReference>
<dbReference type="InterPro" id="IPR002347">
    <property type="entry name" value="SDR_fam"/>
</dbReference>
<dbReference type="AlphaFoldDB" id="A0A9E7HG44"/>
<dbReference type="PRINTS" id="PR00080">
    <property type="entry name" value="SDRFAMILY"/>
</dbReference>
<reference evidence="4" key="1">
    <citation type="submission" date="2022-05" db="EMBL/GenBank/DDBJ databases">
        <title>The Musa troglodytarum L. genome provides insights into the mechanism of non-climacteric behaviour and enrichment of carotenoids.</title>
        <authorList>
            <person name="Wang J."/>
        </authorList>
    </citation>
    <scope>NUCLEOTIDE SEQUENCE</scope>
    <source>
        <tissue evidence="4">Leaf</tissue>
    </source>
</reference>
<dbReference type="EMBL" id="CP097510">
    <property type="protein sequence ID" value="URE29537.1"/>
    <property type="molecule type" value="Genomic_DNA"/>
</dbReference>
<keyword evidence="5" id="KW-1185">Reference proteome</keyword>
<evidence type="ECO:0000256" key="3">
    <source>
        <dbReference type="SAM" id="MobiDB-lite"/>
    </source>
</evidence>
<keyword evidence="2" id="KW-0560">Oxidoreductase</keyword>
<dbReference type="Proteomes" id="UP001055439">
    <property type="component" value="Chromosome 8"/>
</dbReference>
<dbReference type="FunFam" id="3.40.50.720:FF:000084">
    <property type="entry name" value="Short-chain dehydrogenase reductase"/>
    <property type="match status" value="1"/>
</dbReference>
<dbReference type="PANTHER" id="PTHR48107:SF8">
    <property type="entry name" value="OS06G0185100 PROTEIN"/>
    <property type="match status" value="1"/>
</dbReference>
<comment type="similarity">
    <text evidence="1">Belongs to the short-chain dehydrogenases/reductases (SDR) family.</text>
</comment>
<dbReference type="OrthoDB" id="1669814at2759"/>
<dbReference type="InterPro" id="IPR036291">
    <property type="entry name" value="NAD(P)-bd_dom_sf"/>
</dbReference>
<dbReference type="PANTHER" id="PTHR48107">
    <property type="entry name" value="NADPH-DEPENDENT ALDEHYDE REDUCTASE-LIKE PROTEIN, CHLOROPLASTIC-RELATED"/>
    <property type="match status" value="1"/>
</dbReference>
<name>A0A9E7HG44_9LILI</name>
<protein>
    <submittedName>
        <fullName evidence="4">KR domain</fullName>
    </submittedName>
</protein>
<evidence type="ECO:0000256" key="1">
    <source>
        <dbReference type="ARBA" id="ARBA00006484"/>
    </source>
</evidence>